<sequence>MSVAQKNSVQEQNHQSSQYNKRVKGLPLAIGDQVLVANKGCRGKRKLADRWEPVVYTVVASKPSIHVYRISDRAGNERTVHRNLLLQVNFLPLPNTESDGYGRQDARSPTCSVSPQSDPTCSGGLTAQTHSDACSYAAEIEPAEDADDDQNDAEELSQADSMSNISNVATCDDDRTASWVHSQLPSQQEPNSRFAVPVADDNTVAGAGSNEVLLEERFRENAKMYAAENLYDMLDDLINARGHPCQKKACLSRAAAFTHISLL</sequence>
<comment type="caution">
    <text evidence="2">The sequence shown here is derived from an EMBL/GenBank/DDBJ whole genome shotgun (WGS) entry which is preliminary data.</text>
</comment>
<proteinExistence type="predicted"/>
<evidence type="ECO:0000313" key="3">
    <source>
        <dbReference type="Proteomes" id="UP000290572"/>
    </source>
</evidence>
<organism evidence="2 3">
    <name type="scientific">Labeo rohita</name>
    <name type="common">Indian major carp</name>
    <name type="synonym">Cyprinus rohita</name>
    <dbReference type="NCBI Taxonomy" id="84645"/>
    <lineage>
        <taxon>Eukaryota</taxon>
        <taxon>Metazoa</taxon>
        <taxon>Chordata</taxon>
        <taxon>Craniata</taxon>
        <taxon>Vertebrata</taxon>
        <taxon>Euteleostomi</taxon>
        <taxon>Actinopterygii</taxon>
        <taxon>Neopterygii</taxon>
        <taxon>Teleostei</taxon>
        <taxon>Ostariophysi</taxon>
        <taxon>Cypriniformes</taxon>
        <taxon>Cyprinidae</taxon>
        <taxon>Labeoninae</taxon>
        <taxon>Labeonini</taxon>
        <taxon>Labeo</taxon>
    </lineage>
</organism>
<feature type="compositionally biased region" description="Acidic residues" evidence="1">
    <location>
        <begin position="142"/>
        <end position="157"/>
    </location>
</feature>
<evidence type="ECO:0000256" key="1">
    <source>
        <dbReference type="SAM" id="MobiDB-lite"/>
    </source>
</evidence>
<dbReference type="AlphaFoldDB" id="A0A498M946"/>
<feature type="region of interest" description="Disordered" evidence="1">
    <location>
        <begin position="142"/>
        <end position="165"/>
    </location>
</feature>
<feature type="compositionally biased region" description="Polar residues" evidence="1">
    <location>
        <begin position="1"/>
        <end position="20"/>
    </location>
</feature>
<reference evidence="2 3" key="1">
    <citation type="submission" date="2018-03" db="EMBL/GenBank/DDBJ databases">
        <title>Draft genome sequence of Rohu Carp (Labeo rohita).</title>
        <authorList>
            <person name="Das P."/>
            <person name="Kushwaha B."/>
            <person name="Joshi C.G."/>
            <person name="Kumar D."/>
            <person name="Nagpure N.S."/>
            <person name="Sahoo L."/>
            <person name="Das S.P."/>
            <person name="Bit A."/>
            <person name="Patnaik S."/>
            <person name="Meher P.K."/>
            <person name="Jayasankar P."/>
            <person name="Koringa P.G."/>
            <person name="Patel N.V."/>
            <person name="Hinsu A.T."/>
            <person name="Kumar R."/>
            <person name="Pandey M."/>
            <person name="Agarwal S."/>
            <person name="Srivastava S."/>
            <person name="Singh M."/>
            <person name="Iquebal M.A."/>
            <person name="Jaiswal S."/>
            <person name="Angadi U.B."/>
            <person name="Kumar N."/>
            <person name="Raza M."/>
            <person name="Shah T.M."/>
            <person name="Rai A."/>
            <person name="Jena J.K."/>
        </authorList>
    </citation>
    <scope>NUCLEOTIDE SEQUENCE [LARGE SCALE GENOMIC DNA]</scope>
    <source>
        <strain evidence="2">DASCIFA01</strain>
        <tissue evidence="2">Testis</tissue>
    </source>
</reference>
<name>A0A498M946_LABRO</name>
<dbReference type="STRING" id="84645.A0A498M946"/>
<evidence type="ECO:0000313" key="2">
    <source>
        <dbReference type="EMBL" id="RXN15876.1"/>
    </source>
</evidence>
<feature type="region of interest" description="Disordered" evidence="1">
    <location>
        <begin position="97"/>
        <end position="117"/>
    </location>
</feature>
<accession>A0A498M946</accession>
<keyword evidence="3" id="KW-1185">Reference proteome</keyword>
<keyword evidence="2" id="KW-0675">Receptor</keyword>
<dbReference type="EMBL" id="QBIY01012823">
    <property type="protein sequence ID" value="RXN15876.1"/>
    <property type="molecule type" value="Genomic_DNA"/>
</dbReference>
<dbReference type="Proteomes" id="UP000290572">
    <property type="component" value="Unassembled WGS sequence"/>
</dbReference>
<feature type="compositionally biased region" description="Polar residues" evidence="1">
    <location>
        <begin position="107"/>
        <end position="117"/>
    </location>
</feature>
<feature type="region of interest" description="Disordered" evidence="1">
    <location>
        <begin position="1"/>
        <end position="23"/>
    </location>
</feature>
<protein>
    <submittedName>
        <fullName evidence="2">Ephrin type-B receptor 2-like protein</fullName>
    </submittedName>
</protein>
<gene>
    <name evidence="2" type="ORF">ROHU_027840</name>
</gene>